<dbReference type="RefSeq" id="WP_309954904.1">
    <property type="nucleotide sequence ID" value="NZ_JAVDUJ010000001.1"/>
</dbReference>
<dbReference type="SUPFAM" id="SSF54909">
    <property type="entry name" value="Dimeric alpha+beta barrel"/>
    <property type="match status" value="1"/>
</dbReference>
<sequence>MNIIAVNYVYDPEKSAELNQHRPAHREFLRSLFDAAQLLASGPLGTDEALIIVRAESPESALEILAADPLYEADIILKRTAQPWNPVIGPWE</sequence>
<dbReference type="EMBL" id="JAVDUJ010000001">
    <property type="protein sequence ID" value="MDR6938804.1"/>
    <property type="molecule type" value="Genomic_DNA"/>
</dbReference>
<keyword evidence="4" id="KW-1185">Reference proteome</keyword>
<comment type="similarity">
    <text evidence="1">Belongs to the YciI family.</text>
</comment>
<feature type="domain" description="YCII-related" evidence="2">
    <location>
        <begin position="8"/>
        <end position="85"/>
    </location>
</feature>
<reference evidence="3 4" key="1">
    <citation type="submission" date="2023-07" db="EMBL/GenBank/DDBJ databases">
        <title>Sequencing the genomes of 1000 actinobacteria strains.</title>
        <authorList>
            <person name="Klenk H.-P."/>
        </authorList>
    </citation>
    <scope>NUCLEOTIDE SEQUENCE [LARGE SCALE GENOMIC DNA]</scope>
    <source>
        <strain evidence="3 4">DSM 15539</strain>
    </source>
</reference>
<dbReference type="Pfam" id="PF03795">
    <property type="entry name" value="YCII"/>
    <property type="match status" value="1"/>
</dbReference>
<evidence type="ECO:0000259" key="2">
    <source>
        <dbReference type="Pfam" id="PF03795"/>
    </source>
</evidence>
<dbReference type="Proteomes" id="UP001266099">
    <property type="component" value="Unassembled WGS sequence"/>
</dbReference>
<gene>
    <name evidence="3" type="ORF">J2S36_000347</name>
</gene>
<evidence type="ECO:0000256" key="1">
    <source>
        <dbReference type="ARBA" id="ARBA00007689"/>
    </source>
</evidence>
<name>A0ABU1T0B5_9ACTO</name>
<organism evidence="3 4">
    <name type="scientific">Arcanobacterium hippocoleae</name>
    <dbReference type="NCBI Taxonomy" id="149017"/>
    <lineage>
        <taxon>Bacteria</taxon>
        <taxon>Bacillati</taxon>
        <taxon>Actinomycetota</taxon>
        <taxon>Actinomycetes</taxon>
        <taxon>Actinomycetales</taxon>
        <taxon>Actinomycetaceae</taxon>
        <taxon>Arcanobacterium</taxon>
    </lineage>
</organism>
<evidence type="ECO:0000313" key="4">
    <source>
        <dbReference type="Proteomes" id="UP001266099"/>
    </source>
</evidence>
<protein>
    <submittedName>
        <fullName evidence="3">Uncharacterized protein YciI</fullName>
    </submittedName>
</protein>
<dbReference type="Gene3D" id="3.30.70.1060">
    <property type="entry name" value="Dimeric alpha+beta barrel"/>
    <property type="match status" value="1"/>
</dbReference>
<comment type="caution">
    <text evidence="3">The sequence shown here is derived from an EMBL/GenBank/DDBJ whole genome shotgun (WGS) entry which is preliminary data.</text>
</comment>
<dbReference type="InterPro" id="IPR005545">
    <property type="entry name" value="YCII"/>
</dbReference>
<proteinExistence type="inferred from homology"/>
<accession>A0ABU1T0B5</accession>
<evidence type="ECO:0000313" key="3">
    <source>
        <dbReference type="EMBL" id="MDR6938804.1"/>
    </source>
</evidence>
<dbReference type="InterPro" id="IPR011008">
    <property type="entry name" value="Dimeric_a/b-barrel"/>
</dbReference>